<name>A0A542ZAV8_RARFA</name>
<dbReference type="Proteomes" id="UP000315389">
    <property type="component" value="Unassembled WGS sequence"/>
</dbReference>
<dbReference type="EMBL" id="VFOS01000004">
    <property type="protein sequence ID" value="TQL57465.1"/>
    <property type="molecule type" value="Genomic_DNA"/>
</dbReference>
<accession>A0A542ZAV8</accession>
<protein>
    <recommendedName>
        <fullName evidence="4">LPXTG-motif cell wall-anchored protein</fullName>
    </recommendedName>
</protein>
<keyword evidence="1" id="KW-1133">Transmembrane helix</keyword>
<comment type="caution">
    <text evidence="2">The sequence shown here is derived from an EMBL/GenBank/DDBJ whole genome shotgun (WGS) entry which is preliminary data.</text>
</comment>
<sequence>MTPTREETMTTATPTSLRRSHIWLAMIAIATVLTTSISISPAATAAPSTKAFSRQYGEEIWEGKSWMSWLGSYRAAPAMGTTYAWCLQGGATVPTSAGKSQVLHSPRISFALERWSGMNYGSYSKDATHAALSYLVHTKQDVAGSNTSKYEANTRRAIKAIAAGMWVKADAYYGPYTATGTLSRNADGNTVTLSGVGVKGAKGTFVPDFPVTVTLSGPAAFGNGAKTKSVTSGTAASSFPGITLTGPGTVKAAISVTGLPSAYLTQWSGDDNTFGASGSVQDMATVNRVNVTATDTLTVSPSIPTITTTAAAIVDNGSVLTHRDSITVNAPARFAGQKVKLAAYLRYHGTSTPAQIPVSSVSSIPGTAAAAMQTTTVTLNANGNATWSPSVTTTRIPGAYTWVVANDAALGGLLGSSITDYGIPAETRSWANAMIVTQASTSAPNAANQVVVTDQITGSGFAPGTTVTLRARLYQHPDGLALPGAGGQASIPAGATPVGAEIVSTPVANAVGNVTATVNRTVTQRAVVTPYTWVVSADAIPGQLPAGYTSPYGVREETVSVDEIRPGSPLVRTVASATALEPGATVSDTFTITRQEADLADYPLVITSTLWHLSEEPVWNGDITAQPGTVDQVSSTTLAPITSMSSTDIPVSGQHPYTLPSDPALSGGWWVYTYCYAATGHWADGTPPNDRILGYDGYCDTTVYEVETVSIPWNPVVSTTASPAIASAGSVGDTVADRVEVEGGKPNSTVTILLRAYEPVNAQPAVRALTDADRPQVAHSEQVQVQLNAAGRGSAVADGFEATSPGYYPWTETLIDADAGTAGIGTESDYGIVSELALIKFQPAVATMASHQVATEGALLTDQFTVTGLPANTTVTVTHTGYCSTVEPSLSSTVPSWARAAGTVTSTVTSDAAGNVGTRVSPHIAAPGDCQYFTWTESIPGGNFHESWQSDYGISTEVTGIVSVTTTANPYAQIGTTTYDVATVTGPVPAGSVLYFDYYRQSDSDDPANDELIGSVGPVEVDGPGDYTSPTITVGDLTGLEYFRERLYVPTPDRIIDTDQPPFITGQPRLPDETTTIVDVSSTATKTAKLGEKFTDTVHLDVPADLPEGSTIAWEVWDQTGEKDAARVEHGYQGDTLLHQVDGIDASASSDYVSPKISVDSEATVYWVEAVYVPGRTAPIAVGGYRVKAETTRITDTPDIIDEPEPGLPETGATVTLLGLLGMGLVIVGGVVVILRRDSRAAA</sequence>
<evidence type="ECO:0000313" key="2">
    <source>
        <dbReference type="EMBL" id="TQL57465.1"/>
    </source>
</evidence>
<reference evidence="2 3" key="1">
    <citation type="submission" date="2019-06" db="EMBL/GenBank/DDBJ databases">
        <title>Sequencing the genomes of 1000 actinobacteria strains.</title>
        <authorList>
            <person name="Klenk H.-P."/>
        </authorList>
    </citation>
    <scope>NUCLEOTIDE SEQUENCE [LARGE SCALE GENOMIC DNA]</scope>
    <source>
        <strain evidence="2 3">DSM 4813</strain>
    </source>
</reference>
<gene>
    <name evidence="2" type="ORF">FB461_2202</name>
</gene>
<evidence type="ECO:0000313" key="3">
    <source>
        <dbReference type="Proteomes" id="UP000315389"/>
    </source>
</evidence>
<proteinExistence type="predicted"/>
<evidence type="ECO:0008006" key="4">
    <source>
        <dbReference type="Google" id="ProtNLM"/>
    </source>
</evidence>
<feature type="transmembrane region" description="Helical" evidence="1">
    <location>
        <begin position="1215"/>
        <end position="1235"/>
    </location>
</feature>
<organism evidence="2 3">
    <name type="scientific">Rarobacter faecitabidus</name>
    <dbReference type="NCBI Taxonomy" id="13243"/>
    <lineage>
        <taxon>Bacteria</taxon>
        <taxon>Bacillati</taxon>
        <taxon>Actinomycetota</taxon>
        <taxon>Actinomycetes</taxon>
        <taxon>Micrococcales</taxon>
        <taxon>Rarobacteraceae</taxon>
        <taxon>Rarobacter</taxon>
    </lineage>
</organism>
<dbReference type="AlphaFoldDB" id="A0A542ZAV8"/>
<evidence type="ECO:0000256" key="1">
    <source>
        <dbReference type="SAM" id="Phobius"/>
    </source>
</evidence>
<keyword evidence="3" id="KW-1185">Reference proteome</keyword>
<keyword evidence="1" id="KW-0472">Membrane</keyword>
<keyword evidence="1" id="KW-0812">Transmembrane</keyword>